<organism evidence="1 2">
    <name type="scientific">Phormidium yuhuli AB48</name>
    <dbReference type="NCBI Taxonomy" id="2940671"/>
    <lineage>
        <taxon>Bacteria</taxon>
        <taxon>Bacillati</taxon>
        <taxon>Cyanobacteriota</taxon>
        <taxon>Cyanophyceae</taxon>
        <taxon>Oscillatoriophycideae</taxon>
        <taxon>Oscillatoriales</taxon>
        <taxon>Oscillatoriaceae</taxon>
        <taxon>Phormidium</taxon>
        <taxon>Phormidium yuhuli</taxon>
    </lineage>
</organism>
<evidence type="ECO:0008006" key="3">
    <source>
        <dbReference type="Google" id="ProtNLM"/>
    </source>
</evidence>
<accession>A0ABY5ASE6</accession>
<name>A0ABY5ASE6_9CYAN</name>
<protein>
    <recommendedName>
        <fullName evidence="3">DUF2135 domain-containing protein</fullName>
    </recommendedName>
</protein>
<gene>
    <name evidence="1" type="ORF">NEA10_05305</name>
</gene>
<sequence length="263" mass="28698">MLYLKSLPGLVSLLLLGTVTLPLLTPPLPVHAATERLTVTLSPRRGEGFQDLLTRAETIAQEEIQRTFNADVVVGDVSLVVMGEHGGLTTPLLSVDVRRDLWRRNPQLSDWAQYYSNARQLLGFNGPSVENTQASGDPVLGSGDVQVTLRWNTIDDLDLAVRDPNGDTIFFAEPSSPSGGQLDVDSNAGCMSRFQNPVENIFWNSGNAPEGRYVATVSLFTRCNDSRNPIPFELSITLNGDTQTETGTVSDQSPSQSFEFVFP</sequence>
<evidence type="ECO:0000313" key="2">
    <source>
        <dbReference type="Proteomes" id="UP001056708"/>
    </source>
</evidence>
<proteinExistence type="predicted"/>
<dbReference type="Proteomes" id="UP001056708">
    <property type="component" value="Chromosome"/>
</dbReference>
<keyword evidence="2" id="KW-1185">Reference proteome</keyword>
<reference evidence="1" key="1">
    <citation type="submission" date="2022-06" db="EMBL/GenBank/DDBJ databases">
        <title>Genome sequence of Phormidium yuhuli AB48 isolated from an industrial photobioreactor environment.</title>
        <authorList>
            <person name="Qiu Y."/>
            <person name="Noonan A.J.C."/>
            <person name="Dofher K."/>
            <person name="Koch M."/>
            <person name="Kieft B."/>
            <person name="Lin X."/>
            <person name="Ziels R.M."/>
            <person name="Hallam S.J."/>
        </authorList>
    </citation>
    <scope>NUCLEOTIDE SEQUENCE</scope>
    <source>
        <strain evidence="1">AB48</strain>
    </source>
</reference>
<evidence type="ECO:0000313" key="1">
    <source>
        <dbReference type="EMBL" id="USR92143.1"/>
    </source>
</evidence>
<dbReference type="RefSeq" id="WP_252664215.1">
    <property type="nucleotide sequence ID" value="NZ_CP098611.1"/>
</dbReference>
<dbReference type="EMBL" id="CP098611">
    <property type="protein sequence ID" value="USR92143.1"/>
    <property type="molecule type" value="Genomic_DNA"/>
</dbReference>